<feature type="non-terminal residue" evidence="1">
    <location>
        <position position="1"/>
    </location>
</feature>
<keyword evidence="2" id="KW-1185">Reference proteome</keyword>
<dbReference type="EMBL" id="CAJVQB010048331">
    <property type="protein sequence ID" value="CAG8833931.1"/>
    <property type="molecule type" value="Genomic_DNA"/>
</dbReference>
<gene>
    <name evidence="1" type="ORF">GMARGA_LOCUS31794</name>
</gene>
<evidence type="ECO:0000313" key="1">
    <source>
        <dbReference type="EMBL" id="CAG8833931.1"/>
    </source>
</evidence>
<protein>
    <submittedName>
        <fullName evidence="1">2837_t:CDS:1</fullName>
    </submittedName>
</protein>
<dbReference type="Proteomes" id="UP000789901">
    <property type="component" value="Unassembled WGS sequence"/>
</dbReference>
<evidence type="ECO:0000313" key="2">
    <source>
        <dbReference type="Proteomes" id="UP000789901"/>
    </source>
</evidence>
<accession>A0ABN7WJJ3</accession>
<proteinExistence type="predicted"/>
<sequence length="44" mass="5170">YEGFMSVDMNNNKISVDVYNTEYTDKKIVIGDKLDLESNYEENM</sequence>
<comment type="caution">
    <text evidence="1">The sequence shown here is derived from an EMBL/GenBank/DDBJ whole genome shotgun (WGS) entry which is preliminary data.</text>
</comment>
<organism evidence="1 2">
    <name type="scientific">Gigaspora margarita</name>
    <dbReference type="NCBI Taxonomy" id="4874"/>
    <lineage>
        <taxon>Eukaryota</taxon>
        <taxon>Fungi</taxon>
        <taxon>Fungi incertae sedis</taxon>
        <taxon>Mucoromycota</taxon>
        <taxon>Glomeromycotina</taxon>
        <taxon>Glomeromycetes</taxon>
        <taxon>Diversisporales</taxon>
        <taxon>Gigasporaceae</taxon>
        <taxon>Gigaspora</taxon>
    </lineage>
</organism>
<name>A0ABN7WJJ3_GIGMA</name>
<reference evidence="1 2" key="1">
    <citation type="submission" date="2021-06" db="EMBL/GenBank/DDBJ databases">
        <authorList>
            <person name="Kallberg Y."/>
            <person name="Tangrot J."/>
            <person name="Rosling A."/>
        </authorList>
    </citation>
    <scope>NUCLEOTIDE SEQUENCE [LARGE SCALE GENOMIC DNA]</scope>
    <source>
        <strain evidence="1 2">120-4 pot B 10/14</strain>
    </source>
</reference>